<comment type="pathway">
    <text evidence="2 13">Glycolipid biosynthesis; lipid IV(A) biosynthesis; lipid IV(A) from (3R)-3-hydroxytetradecanoyl-[acyl-carrier-protein] and UDP-N-acetyl-alpha-D-glucosamine: step 6/6.</text>
</comment>
<name>A0A9X3J8F1_9BACT</name>
<keyword evidence="5 13" id="KW-0444">Lipid biosynthesis</keyword>
<dbReference type="InterPro" id="IPR003758">
    <property type="entry name" value="LpxK"/>
</dbReference>
<evidence type="ECO:0000256" key="13">
    <source>
        <dbReference type="HAMAP-Rule" id="MF_00409"/>
    </source>
</evidence>
<protein>
    <recommendedName>
        <fullName evidence="4 13">Tetraacyldisaccharide 4'-kinase</fullName>
        <ecNumber evidence="3 13">2.7.1.130</ecNumber>
    </recommendedName>
    <alternativeName>
        <fullName evidence="12 13">Lipid A 4'-kinase</fullName>
    </alternativeName>
</protein>
<dbReference type="HAMAP" id="MF_00409">
    <property type="entry name" value="LpxK"/>
    <property type="match status" value="1"/>
</dbReference>
<keyword evidence="7 13" id="KW-0808">Transferase</keyword>
<comment type="catalytic activity">
    <reaction evidence="13">
        <text>a lipid A disaccharide + ATP = a lipid IVA + ADP + H(+)</text>
        <dbReference type="Rhea" id="RHEA:67840"/>
        <dbReference type="ChEBI" id="CHEBI:15378"/>
        <dbReference type="ChEBI" id="CHEBI:30616"/>
        <dbReference type="ChEBI" id="CHEBI:176343"/>
        <dbReference type="ChEBI" id="CHEBI:176425"/>
        <dbReference type="ChEBI" id="CHEBI:456216"/>
        <dbReference type="EC" id="2.7.1.130"/>
    </reaction>
</comment>
<dbReference type="InterPro" id="IPR027417">
    <property type="entry name" value="P-loop_NTPase"/>
</dbReference>
<evidence type="ECO:0000313" key="15">
    <source>
        <dbReference type="Proteomes" id="UP001145087"/>
    </source>
</evidence>
<comment type="caution">
    <text evidence="14">The sequence shown here is derived from an EMBL/GenBank/DDBJ whole genome shotgun (WGS) entry which is preliminary data.</text>
</comment>
<evidence type="ECO:0000256" key="10">
    <source>
        <dbReference type="ARBA" id="ARBA00022840"/>
    </source>
</evidence>
<evidence type="ECO:0000256" key="1">
    <source>
        <dbReference type="ARBA" id="ARBA00002274"/>
    </source>
</evidence>
<dbReference type="SUPFAM" id="SSF52540">
    <property type="entry name" value="P-loop containing nucleoside triphosphate hydrolases"/>
    <property type="match status" value="1"/>
</dbReference>
<dbReference type="Pfam" id="PF02606">
    <property type="entry name" value="LpxK"/>
    <property type="match status" value="1"/>
</dbReference>
<dbReference type="GO" id="GO:0005524">
    <property type="term" value="F:ATP binding"/>
    <property type="evidence" value="ECO:0007669"/>
    <property type="project" value="UniProtKB-UniRule"/>
</dbReference>
<evidence type="ECO:0000256" key="9">
    <source>
        <dbReference type="ARBA" id="ARBA00022777"/>
    </source>
</evidence>
<organism evidence="14 15">
    <name type="scientific">Draconibacterium aestuarii</name>
    <dbReference type="NCBI Taxonomy" id="2998507"/>
    <lineage>
        <taxon>Bacteria</taxon>
        <taxon>Pseudomonadati</taxon>
        <taxon>Bacteroidota</taxon>
        <taxon>Bacteroidia</taxon>
        <taxon>Marinilabiliales</taxon>
        <taxon>Prolixibacteraceae</taxon>
        <taxon>Draconibacterium</taxon>
    </lineage>
</organism>
<comment type="similarity">
    <text evidence="13">Belongs to the LpxK family.</text>
</comment>
<accession>A0A9X3J8F1</accession>
<dbReference type="PANTHER" id="PTHR42724">
    <property type="entry name" value="TETRAACYLDISACCHARIDE 4'-KINASE"/>
    <property type="match status" value="1"/>
</dbReference>
<proteinExistence type="inferred from homology"/>
<evidence type="ECO:0000256" key="8">
    <source>
        <dbReference type="ARBA" id="ARBA00022741"/>
    </source>
</evidence>
<evidence type="ECO:0000256" key="11">
    <source>
        <dbReference type="ARBA" id="ARBA00023098"/>
    </source>
</evidence>
<evidence type="ECO:0000256" key="12">
    <source>
        <dbReference type="ARBA" id="ARBA00029757"/>
    </source>
</evidence>
<dbReference type="NCBIfam" id="TIGR00682">
    <property type="entry name" value="lpxK"/>
    <property type="match status" value="1"/>
</dbReference>
<keyword evidence="11 13" id="KW-0443">Lipid metabolism</keyword>
<reference evidence="14" key="1">
    <citation type="submission" date="2022-11" db="EMBL/GenBank/DDBJ databases">
        <title>Marilongibacter aestuarii gen. nov., sp. nov., isolated from tidal flat sediment.</title>
        <authorList>
            <person name="Jiayan W."/>
        </authorList>
    </citation>
    <scope>NUCLEOTIDE SEQUENCE</scope>
    <source>
        <strain evidence="14">Z1-6</strain>
    </source>
</reference>
<dbReference type="Proteomes" id="UP001145087">
    <property type="component" value="Unassembled WGS sequence"/>
</dbReference>
<dbReference type="EMBL" id="JAPOHD010000069">
    <property type="protein sequence ID" value="MCY1723448.1"/>
    <property type="molecule type" value="Genomic_DNA"/>
</dbReference>
<dbReference type="EC" id="2.7.1.130" evidence="3 13"/>
<dbReference type="GO" id="GO:0009245">
    <property type="term" value="P:lipid A biosynthetic process"/>
    <property type="evidence" value="ECO:0007669"/>
    <property type="project" value="UniProtKB-UniRule"/>
</dbReference>
<dbReference type="RefSeq" id="WP_343335774.1">
    <property type="nucleotide sequence ID" value="NZ_JAPOHD010000069.1"/>
</dbReference>
<gene>
    <name evidence="13 14" type="primary">lpxK</name>
    <name evidence="14" type="ORF">OU798_24060</name>
</gene>
<evidence type="ECO:0000256" key="7">
    <source>
        <dbReference type="ARBA" id="ARBA00022679"/>
    </source>
</evidence>
<evidence type="ECO:0000256" key="3">
    <source>
        <dbReference type="ARBA" id="ARBA00012071"/>
    </source>
</evidence>
<dbReference type="GO" id="GO:0009244">
    <property type="term" value="P:lipopolysaccharide core region biosynthetic process"/>
    <property type="evidence" value="ECO:0007669"/>
    <property type="project" value="TreeGrafter"/>
</dbReference>
<comment type="function">
    <text evidence="1 13">Transfers the gamma-phosphate of ATP to the 4'-position of a tetraacyldisaccharide 1-phosphate intermediate (termed DS-1-P) to form tetraacyldisaccharide 1,4'-bis-phosphate (lipid IVA).</text>
</comment>
<evidence type="ECO:0000256" key="5">
    <source>
        <dbReference type="ARBA" id="ARBA00022516"/>
    </source>
</evidence>
<keyword evidence="15" id="KW-1185">Reference proteome</keyword>
<feature type="binding site" evidence="13">
    <location>
        <begin position="45"/>
        <end position="52"/>
    </location>
    <ligand>
        <name>ATP</name>
        <dbReference type="ChEBI" id="CHEBI:30616"/>
    </ligand>
</feature>
<evidence type="ECO:0000313" key="14">
    <source>
        <dbReference type="EMBL" id="MCY1723448.1"/>
    </source>
</evidence>
<keyword evidence="10 13" id="KW-0067">ATP-binding</keyword>
<evidence type="ECO:0000256" key="2">
    <source>
        <dbReference type="ARBA" id="ARBA00004870"/>
    </source>
</evidence>
<evidence type="ECO:0000256" key="4">
    <source>
        <dbReference type="ARBA" id="ARBA00016436"/>
    </source>
</evidence>
<dbReference type="AlphaFoldDB" id="A0A9X3J8F1"/>
<keyword evidence="8 13" id="KW-0547">Nucleotide-binding</keyword>
<keyword evidence="9 13" id="KW-0418">Kinase</keyword>
<evidence type="ECO:0000256" key="6">
    <source>
        <dbReference type="ARBA" id="ARBA00022556"/>
    </source>
</evidence>
<sequence>MIKIFLYPLSWLYGFVVSLRNRAYDLQILKSTEFDVPVISIGNITVGGTGKTPHAEYLVKLLKEKYEVATLSRGYKRKTKGFRLVEVDSTAIEVGDEPLQIKNKYPEVTVSVCENRVEGVAKLLSADNEKSPDVVLLDDAFQHRRITPGLNILLIDYNRQIKEDHLLPLGRLRESVHQMRRANIIIFTKCPDEVTPIMRRILGNDVGLLPYQNLYFTKLEYGKLIPVFGAQTLDGSFYNEKNYAVLLVTGIASPLLMQKYLRQYSKNIETMTFPDHYNYSVQDIQEIMDKFATVKAEKKIIITTEKDAMRFKDNQGITDEFNTALYYLPVQVNFLEEEKKSFNQKILNYVGENKSNRELHKRKNSGKS</sequence>
<keyword evidence="6 13" id="KW-0441">Lipid A biosynthesis</keyword>
<dbReference type="GO" id="GO:0005886">
    <property type="term" value="C:plasma membrane"/>
    <property type="evidence" value="ECO:0007669"/>
    <property type="project" value="TreeGrafter"/>
</dbReference>
<dbReference type="PANTHER" id="PTHR42724:SF1">
    <property type="entry name" value="TETRAACYLDISACCHARIDE 4'-KINASE, MITOCHONDRIAL-RELATED"/>
    <property type="match status" value="1"/>
</dbReference>
<dbReference type="GO" id="GO:0009029">
    <property type="term" value="F:lipid-A 4'-kinase activity"/>
    <property type="evidence" value="ECO:0007669"/>
    <property type="project" value="UniProtKB-UniRule"/>
</dbReference>